<feature type="transmembrane region" description="Helical" evidence="5">
    <location>
        <begin position="119"/>
        <end position="139"/>
    </location>
</feature>
<evidence type="ECO:0000313" key="7">
    <source>
        <dbReference type="EMBL" id="TQI94418.1"/>
    </source>
</evidence>
<dbReference type="Pfam" id="PF04138">
    <property type="entry name" value="GtrA_DPMS_TM"/>
    <property type="match status" value="1"/>
</dbReference>
<gene>
    <name evidence="7" type="ORF">FB471_6583</name>
</gene>
<dbReference type="Proteomes" id="UP000320876">
    <property type="component" value="Unassembled WGS sequence"/>
</dbReference>
<dbReference type="OrthoDB" id="3296646at2"/>
<evidence type="ECO:0000256" key="2">
    <source>
        <dbReference type="ARBA" id="ARBA00022692"/>
    </source>
</evidence>
<evidence type="ECO:0000256" key="4">
    <source>
        <dbReference type="ARBA" id="ARBA00023136"/>
    </source>
</evidence>
<comment type="subcellular location">
    <subcellularLocation>
        <location evidence="1">Membrane</location>
        <topology evidence="1">Multi-pass membrane protein</topology>
    </subcellularLocation>
</comment>
<comment type="caution">
    <text evidence="7">The sequence shown here is derived from an EMBL/GenBank/DDBJ whole genome shotgun (WGS) entry which is preliminary data.</text>
</comment>
<evidence type="ECO:0000313" key="8">
    <source>
        <dbReference type="Proteomes" id="UP000320876"/>
    </source>
</evidence>
<dbReference type="GO" id="GO:0000271">
    <property type="term" value="P:polysaccharide biosynthetic process"/>
    <property type="evidence" value="ECO:0007669"/>
    <property type="project" value="InterPro"/>
</dbReference>
<proteinExistence type="predicted"/>
<keyword evidence="4 5" id="KW-0472">Membrane</keyword>
<dbReference type="AlphaFoldDB" id="A0A542CUB9"/>
<keyword evidence="3 5" id="KW-1133">Transmembrane helix</keyword>
<accession>A0A542CUB9</accession>
<name>A0A542CUB9_AMYCI</name>
<evidence type="ECO:0000256" key="1">
    <source>
        <dbReference type="ARBA" id="ARBA00004141"/>
    </source>
</evidence>
<feature type="transmembrane region" description="Helical" evidence="5">
    <location>
        <begin position="92"/>
        <end position="113"/>
    </location>
</feature>
<sequence length="148" mass="15323">MAVAIPAHGGEEHSAAPARREFGRHAAWYVAAGAATTGLQALLFLALRQPLGSHPANLLAIAVTTLANTEFHRRVTFAGAASPTGRRYLQAVLTFAFYAGYGAAVLFTLHAVAPQAGAVAESVAVAAASLAGGVIRFLALRSWVFLRG</sequence>
<evidence type="ECO:0000256" key="5">
    <source>
        <dbReference type="SAM" id="Phobius"/>
    </source>
</evidence>
<keyword evidence="2 5" id="KW-0812">Transmembrane</keyword>
<feature type="transmembrane region" description="Helical" evidence="5">
    <location>
        <begin position="26"/>
        <end position="47"/>
    </location>
</feature>
<keyword evidence="8" id="KW-1185">Reference proteome</keyword>
<dbReference type="RefSeq" id="WP_142003647.1">
    <property type="nucleotide sequence ID" value="NZ_VFML01000002.1"/>
</dbReference>
<organism evidence="7 8">
    <name type="scientific">Amycolatopsis cihanbeyliensis</name>
    <dbReference type="NCBI Taxonomy" id="1128664"/>
    <lineage>
        <taxon>Bacteria</taxon>
        <taxon>Bacillati</taxon>
        <taxon>Actinomycetota</taxon>
        <taxon>Actinomycetes</taxon>
        <taxon>Pseudonocardiales</taxon>
        <taxon>Pseudonocardiaceae</taxon>
        <taxon>Amycolatopsis</taxon>
    </lineage>
</organism>
<dbReference type="GO" id="GO:0016020">
    <property type="term" value="C:membrane"/>
    <property type="evidence" value="ECO:0007669"/>
    <property type="project" value="UniProtKB-SubCell"/>
</dbReference>
<dbReference type="InterPro" id="IPR007267">
    <property type="entry name" value="GtrA_DPMS_TM"/>
</dbReference>
<feature type="domain" description="GtrA/DPMS transmembrane" evidence="6">
    <location>
        <begin position="29"/>
        <end position="145"/>
    </location>
</feature>
<evidence type="ECO:0000259" key="6">
    <source>
        <dbReference type="Pfam" id="PF04138"/>
    </source>
</evidence>
<evidence type="ECO:0000256" key="3">
    <source>
        <dbReference type="ARBA" id="ARBA00022989"/>
    </source>
</evidence>
<dbReference type="EMBL" id="VFML01000002">
    <property type="protein sequence ID" value="TQI94418.1"/>
    <property type="molecule type" value="Genomic_DNA"/>
</dbReference>
<reference evidence="7 8" key="1">
    <citation type="submission" date="2019-06" db="EMBL/GenBank/DDBJ databases">
        <title>Sequencing the genomes of 1000 actinobacteria strains.</title>
        <authorList>
            <person name="Klenk H.-P."/>
        </authorList>
    </citation>
    <scope>NUCLEOTIDE SEQUENCE [LARGE SCALE GENOMIC DNA]</scope>
    <source>
        <strain evidence="7 8">DSM 45679</strain>
    </source>
</reference>
<protein>
    <submittedName>
        <fullName evidence="7">Putative flippase GtrA</fullName>
    </submittedName>
</protein>